<reference evidence="1" key="1">
    <citation type="submission" date="2021-02" db="EMBL/GenBank/DDBJ databases">
        <authorList>
            <person name="Bekaert M."/>
        </authorList>
    </citation>
    <scope>NUCLEOTIDE SEQUENCE</scope>
    <source>
        <strain evidence="1">IoA-00</strain>
    </source>
</reference>
<organism evidence="1 2">
    <name type="scientific">Lepeophtheirus salmonis</name>
    <name type="common">Salmon louse</name>
    <name type="synonym">Caligus salmonis</name>
    <dbReference type="NCBI Taxonomy" id="72036"/>
    <lineage>
        <taxon>Eukaryota</taxon>
        <taxon>Metazoa</taxon>
        <taxon>Ecdysozoa</taxon>
        <taxon>Arthropoda</taxon>
        <taxon>Crustacea</taxon>
        <taxon>Multicrustacea</taxon>
        <taxon>Hexanauplia</taxon>
        <taxon>Copepoda</taxon>
        <taxon>Siphonostomatoida</taxon>
        <taxon>Caligidae</taxon>
        <taxon>Lepeophtheirus</taxon>
    </lineage>
</organism>
<name>A0A7R8CW76_LEPSM</name>
<protein>
    <submittedName>
        <fullName evidence="1">EEF1B</fullName>
    </submittedName>
</protein>
<sequence>MRVSGVLYLWPKNMPGGNIFSGKYKLNRQVKPWDLDKAQKDMRREVKNIGLTSNASRCVTPEQEEAYFNSVKGDLRPDQVWFRARKAKLEATLMGPVPLKDHYKQLHRTDSWDSQI</sequence>
<evidence type="ECO:0000313" key="2">
    <source>
        <dbReference type="Proteomes" id="UP000675881"/>
    </source>
</evidence>
<dbReference type="EMBL" id="HG994584">
    <property type="protein sequence ID" value="CAF2950940.1"/>
    <property type="molecule type" value="Genomic_DNA"/>
</dbReference>
<dbReference type="Proteomes" id="UP000675881">
    <property type="component" value="Chromosome 5"/>
</dbReference>
<proteinExistence type="predicted"/>
<accession>A0A7R8CW76</accession>
<keyword evidence="2" id="KW-1185">Reference proteome</keyword>
<gene>
    <name evidence="1" type="ORF">LSAA_10433</name>
</gene>
<evidence type="ECO:0000313" key="1">
    <source>
        <dbReference type="EMBL" id="CAF2950940.1"/>
    </source>
</evidence>
<dbReference type="AlphaFoldDB" id="A0A7R8CW76"/>